<keyword evidence="1" id="KW-1133">Transmembrane helix</keyword>
<feature type="transmembrane region" description="Helical" evidence="1">
    <location>
        <begin position="12"/>
        <end position="36"/>
    </location>
</feature>
<dbReference type="InterPro" id="IPR045584">
    <property type="entry name" value="Pilin-like"/>
</dbReference>
<keyword evidence="1" id="KW-0812">Transmembrane</keyword>
<comment type="caution">
    <text evidence="2">The sequence shown here is derived from an EMBL/GenBank/DDBJ whole genome shotgun (WGS) entry which is preliminary data.</text>
</comment>
<dbReference type="Pfam" id="PF07963">
    <property type="entry name" value="N_methyl"/>
    <property type="match status" value="1"/>
</dbReference>
<dbReference type="Gene3D" id="3.30.700.10">
    <property type="entry name" value="Glycoprotein, Type 4 Pilin"/>
    <property type="match status" value="1"/>
</dbReference>
<dbReference type="Proteomes" id="UP001454489">
    <property type="component" value="Unassembled WGS sequence"/>
</dbReference>
<dbReference type="RefSeq" id="WP_353530725.1">
    <property type="nucleotide sequence ID" value="NZ_JBBMEX010000006.1"/>
</dbReference>
<evidence type="ECO:0000256" key="1">
    <source>
        <dbReference type="SAM" id="Phobius"/>
    </source>
</evidence>
<keyword evidence="1" id="KW-0472">Membrane</keyword>
<organism evidence="2 3">
    <name type="scientific">Maccoyibacter intestinihominis</name>
    <dbReference type="NCBI Taxonomy" id="3133499"/>
    <lineage>
        <taxon>Bacteria</taxon>
        <taxon>Bacillati</taxon>
        <taxon>Bacillota</taxon>
        <taxon>Clostridia</taxon>
        <taxon>Lachnospirales</taxon>
        <taxon>Lachnospiraceae</taxon>
        <taxon>Maccoyibacter</taxon>
    </lineage>
</organism>
<accession>A0ABV1HDR4</accession>
<dbReference type="NCBIfam" id="TIGR02532">
    <property type="entry name" value="IV_pilin_GFxxxE"/>
    <property type="match status" value="1"/>
</dbReference>
<gene>
    <name evidence="2" type="ORF">WMO43_07175</name>
</gene>
<reference evidence="2 3" key="1">
    <citation type="submission" date="2024-03" db="EMBL/GenBank/DDBJ databases">
        <title>Human intestinal bacterial collection.</title>
        <authorList>
            <person name="Pauvert C."/>
            <person name="Hitch T.C.A."/>
            <person name="Clavel T."/>
        </authorList>
    </citation>
    <scope>NUCLEOTIDE SEQUENCE [LARGE SCALE GENOMIC DNA]</scope>
    <source>
        <strain evidence="2 3">CLA-AA-H185</strain>
    </source>
</reference>
<evidence type="ECO:0000313" key="3">
    <source>
        <dbReference type="Proteomes" id="UP001454489"/>
    </source>
</evidence>
<evidence type="ECO:0000313" key="2">
    <source>
        <dbReference type="EMBL" id="MEQ2557648.1"/>
    </source>
</evidence>
<dbReference type="EMBL" id="JBBMEX010000006">
    <property type="protein sequence ID" value="MEQ2557648.1"/>
    <property type="molecule type" value="Genomic_DNA"/>
</dbReference>
<dbReference type="SUPFAM" id="SSF54523">
    <property type="entry name" value="Pili subunits"/>
    <property type="match status" value="1"/>
</dbReference>
<keyword evidence="3" id="KW-1185">Reference proteome</keyword>
<sequence length="255" mass="28564">MKHKKVKNNQGFSLVELIIVIAILAILAGFLAAAYVKHLKEARAAVCLENRDRLYKEMNAKYADGTYDSLKEAYNKLMENYKNRKLCPSKGTYSWEANGDGINQIVCSVHGAPSDTDNGNKDSGKTFPGTDLAINSGVWPKSEDFKDNYEEILYHPSGIFEYEGSYYVITKDLTLTRERAASGPGGEVYPWTSTEKLTGKIYEMTDDDERISGIKRGDLVKYKDSYYVYNSGDGPEGTWAPNPNTGSNVWYKIPK</sequence>
<proteinExistence type="predicted"/>
<name>A0ABV1HDR4_9FIRM</name>
<protein>
    <submittedName>
        <fullName evidence="2">Prepilin-type N-terminal cleavage/methylation domain-containing protein</fullName>
    </submittedName>
</protein>
<dbReference type="InterPro" id="IPR012902">
    <property type="entry name" value="N_methyl_site"/>
</dbReference>